<dbReference type="PANTHER" id="PTHR48101">
    <property type="entry name" value="METHYLMALONYL-COA MUTASE, MITOCHONDRIAL-RELATED"/>
    <property type="match status" value="1"/>
</dbReference>
<dbReference type="Proteomes" id="UP000281708">
    <property type="component" value="Unassembled WGS sequence"/>
</dbReference>
<proteinExistence type="inferred from homology"/>
<keyword evidence="9" id="KW-1185">Reference proteome</keyword>
<reference evidence="8 9" key="1">
    <citation type="submission" date="2018-10" db="EMBL/GenBank/DDBJ databases">
        <title>Marmoricola sp. 4Q3S-7 whole genome shotgun sequence.</title>
        <authorList>
            <person name="Li F."/>
        </authorList>
    </citation>
    <scope>NUCLEOTIDE SEQUENCE [LARGE SCALE GENOMIC DNA]</scope>
    <source>
        <strain evidence="8 9">4Q3S-7</strain>
    </source>
</reference>
<dbReference type="GO" id="GO:0031419">
    <property type="term" value="F:cobalamin binding"/>
    <property type="evidence" value="ECO:0007669"/>
    <property type="project" value="UniProtKB-KW"/>
</dbReference>
<evidence type="ECO:0000313" key="9">
    <source>
        <dbReference type="Proteomes" id="UP000281708"/>
    </source>
</evidence>
<dbReference type="RefSeq" id="WP_121805764.1">
    <property type="nucleotide sequence ID" value="NZ_RDBE01000006.1"/>
</dbReference>
<dbReference type="SUPFAM" id="SSF52242">
    <property type="entry name" value="Cobalamin (vitamin B12)-binding domain"/>
    <property type="match status" value="1"/>
</dbReference>
<gene>
    <name evidence="8" type="ORF">D9V37_09020</name>
</gene>
<dbReference type="InterPro" id="IPR016176">
    <property type="entry name" value="Cbl-dep_enz_cat"/>
</dbReference>
<dbReference type="GO" id="GO:0019678">
    <property type="term" value="P:propionate metabolic process, methylmalonyl pathway"/>
    <property type="evidence" value="ECO:0007669"/>
    <property type="project" value="TreeGrafter"/>
</dbReference>
<sequence>MSLALDDDAASHGVEAWEAAAAGVLRKAHRLADDAPDHDVWSTLARTTLDGIDVTPLGTSALVADLPQPVRPTRAGAWDIRARAGDGQQAQAELTGGATSLWLQGPPETVLADVLLDIAPVVLADPSAATELLAMGELHPHTNLGHPAEEADEAQADRARGAGVLGFVADASAAHRDGASDAQELAWGCWLGAAYLRRVGDPALLEFRYAATDDQFATIAKLRAARVLWARMLELSSIADVAQRQHAVTSTMMTSRYDRHVNLLRTTVAGFAAGVGGADSVTVLPFENSTLGRRMARNVSHLLIEESHLAVVADAAGGSFLVERLTHDLAEAAWAELARIEQDGTDAFDARVAATAAERAGRVARRSQPITGLSEFPSADEGALSGEPAGYGAAFEALRDRPVEQPVFLATMGPLASHTARAGFATNLLAAGGLTVVSAGPTDGVEDVLAAYDGQAVVMLAGADPTYAAWGAELVGALREAGAQWVVVAGKPGLPNGQSLGVDDAARVGTDAVAFLTTVREKLS</sequence>
<dbReference type="PANTHER" id="PTHR48101:SF4">
    <property type="entry name" value="METHYLMALONYL-COA MUTASE, MITOCHONDRIAL"/>
    <property type="match status" value="1"/>
</dbReference>
<dbReference type="Gene3D" id="3.40.50.280">
    <property type="entry name" value="Cobalamin-binding domain"/>
    <property type="match status" value="1"/>
</dbReference>
<organism evidence="8 9">
    <name type="scientific">Nocardioides mangrovicus</name>
    <dbReference type="NCBI Taxonomy" id="2478913"/>
    <lineage>
        <taxon>Bacteria</taxon>
        <taxon>Bacillati</taxon>
        <taxon>Actinomycetota</taxon>
        <taxon>Actinomycetes</taxon>
        <taxon>Propionibacteriales</taxon>
        <taxon>Nocardioidaceae</taxon>
        <taxon>Nocardioides</taxon>
    </lineage>
</organism>
<evidence type="ECO:0000256" key="3">
    <source>
        <dbReference type="ARBA" id="ARBA00011870"/>
    </source>
</evidence>
<dbReference type="InterPro" id="IPR036724">
    <property type="entry name" value="Cobalamin-bd_sf"/>
</dbReference>
<evidence type="ECO:0000256" key="2">
    <source>
        <dbReference type="ARBA" id="ARBA00008465"/>
    </source>
</evidence>
<dbReference type="Gene3D" id="3.20.20.240">
    <property type="entry name" value="Methylmalonyl-CoA mutase"/>
    <property type="match status" value="1"/>
</dbReference>
<evidence type="ECO:0000256" key="6">
    <source>
        <dbReference type="ARBA" id="ARBA00023285"/>
    </source>
</evidence>
<accession>A0A3L8P3N5</accession>
<evidence type="ECO:0000256" key="4">
    <source>
        <dbReference type="ARBA" id="ARBA00022628"/>
    </source>
</evidence>
<dbReference type="InterPro" id="IPR006099">
    <property type="entry name" value="MeMalonylCoA_mutase_a/b_cat"/>
</dbReference>
<keyword evidence="4" id="KW-0846">Cobalamin</keyword>
<protein>
    <submittedName>
        <fullName evidence="8">Methylmalonyl-CoA mutase</fullName>
    </submittedName>
</protein>
<dbReference type="GO" id="GO:0046872">
    <property type="term" value="F:metal ion binding"/>
    <property type="evidence" value="ECO:0007669"/>
    <property type="project" value="InterPro"/>
</dbReference>
<feature type="domain" description="Methylmalonyl-CoA mutase alpha/beta chain catalytic" evidence="7">
    <location>
        <begin position="174"/>
        <end position="378"/>
    </location>
</feature>
<evidence type="ECO:0000313" key="8">
    <source>
        <dbReference type="EMBL" id="RLV50000.1"/>
    </source>
</evidence>
<name>A0A3L8P3N5_9ACTN</name>
<evidence type="ECO:0000259" key="7">
    <source>
        <dbReference type="Pfam" id="PF01642"/>
    </source>
</evidence>
<dbReference type="OrthoDB" id="9762378at2"/>
<comment type="cofactor">
    <cofactor evidence="1">
        <name>adenosylcob(III)alamin</name>
        <dbReference type="ChEBI" id="CHEBI:18408"/>
    </cofactor>
</comment>
<comment type="caution">
    <text evidence="8">The sequence shown here is derived from an EMBL/GenBank/DDBJ whole genome shotgun (WGS) entry which is preliminary data.</text>
</comment>
<dbReference type="SUPFAM" id="SSF51703">
    <property type="entry name" value="Cobalamin (vitamin B12)-dependent enzymes"/>
    <property type="match status" value="1"/>
</dbReference>
<dbReference type="EMBL" id="RDBE01000006">
    <property type="protein sequence ID" value="RLV50000.1"/>
    <property type="molecule type" value="Genomic_DNA"/>
</dbReference>
<comment type="similarity">
    <text evidence="2">Belongs to the methylmalonyl-CoA mutase family.</text>
</comment>
<dbReference type="GO" id="GO:0004494">
    <property type="term" value="F:methylmalonyl-CoA mutase activity"/>
    <property type="evidence" value="ECO:0007669"/>
    <property type="project" value="UniProtKB-EC"/>
</dbReference>
<keyword evidence="6" id="KW-0170">Cobalt</keyword>
<comment type="subunit">
    <text evidence="3">Heterodimer of an alpha and a beta chain.</text>
</comment>
<dbReference type="Pfam" id="PF01642">
    <property type="entry name" value="MM_CoA_mutase"/>
    <property type="match status" value="1"/>
</dbReference>
<keyword evidence="5" id="KW-0413">Isomerase</keyword>
<evidence type="ECO:0000256" key="5">
    <source>
        <dbReference type="ARBA" id="ARBA00023235"/>
    </source>
</evidence>
<dbReference type="GO" id="GO:0005737">
    <property type="term" value="C:cytoplasm"/>
    <property type="evidence" value="ECO:0007669"/>
    <property type="project" value="TreeGrafter"/>
</dbReference>
<evidence type="ECO:0000256" key="1">
    <source>
        <dbReference type="ARBA" id="ARBA00001922"/>
    </source>
</evidence>
<dbReference type="AlphaFoldDB" id="A0A3L8P3N5"/>